<gene>
    <name evidence="1" type="ORF">FKY71_14865</name>
</gene>
<name>A0A540VNA1_9GAMM</name>
<reference evidence="1 2" key="1">
    <citation type="submission" date="2019-06" db="EMBL/GenBank/DDBJ databases">
        <title>Metagenome assembled Genome of Spiribacter salinus SL48-SHIP from the microbial mat of Salt Lake 48 (Novosibirsk region, Russia).</title>
        <authorList>
            <person name="Shipova A."/>
            <person name="Rozanov A.S."/>
            <person name="Bryanskaya A.V."/>
            <person name="Peltek S.E."/>
        </authorList>
    </citation>
    <scope>NUCLEOTIDE SEQUENCE [LARGE SCALE GENOMIC DNA]</scope>
    <source>
        <strain evidence="1">SL48-SHIP-2</strain>
    </source>
</reference>
<sequence>MPHVVVDISGHGLGHAGQVLPVVRDLLATVPEVRVTLRTAVPPAVLARHVGQMLPVLPPPADVGLVMTGPMDVDVTASATAYAALHDDFPFLLAREAERLTALEADLLLADVPYTSIAAASRIALPAIALCSLNWLDAYRAYCVEQRGAARIVREIREAYAAADLFLQPRPHTPMTELPNIRSIPPVCRTGTAHRQTLHRRLGVPEGTTLVVVGFGGLPGSAIAELPYLEGVCWVQANAPPERGDIFDFADTSMDFVDLVASVDLVVTKSGYGTLCETLAAGTR</sequence>
<keyword evidence="1" id="KW-0808">Transferase</keyword>
<dbReference type="InterPro" id="IPR053205">
    <property type="entry name" value="GHMP_kinase_L-arabinokinase"/>
</dbReference>
<dbReference type="PANTHER" id="PTHR38134:SF2">
    <property type="entry name" value="GALACTOKINASE"/>
    <property type="match status" value="1"/>
</dbReference>
<proteinExistence type="predicted"/>
<evidence type="ECO:0000313" key="2">
    <source>
        <dbReference type="Proteomes" id="UP000315400"/>
    </source>
</evidence>
<organism evidence="1 2">
    <name type="scientific">Spiribacter salinus</name>
    <dbReference type="NCBI Taxonomy" id="1335746"/>
    <lineage>
        <taxon>Bacteria</taxon>
        <taxon>Pseudomonadati</taxon>
        <taxon>Pseudomonadota</taxon>
        <taxon>Gammaproteobacteria</taxon>
        <taxon>Chromatiales</taxon>
        <taxon>Ectothiorhodospiraceae</taxon>
        <taxon>Spiribacter</taxon>
    </lineage>
</organism>
<accession>A0A540VNA1</accession>
<protein>
    <submittedName>
        <fullName evidence="1">UDP-N-acetylglucosamine--N-acetylmuramyl-(Pentapeptide) pyrophosphoryl-undecaprenol N-acetylglucosamine transferase</fullName>
    </submittedName>
</protein>
<dbReference type="PANTHER" id="PTHR38134">
    <property type="entry name" value="SLR1395 PROTEIN"/>
    <property type="match status" value="1"/>
</dbReference>
<evidence type="ECO:0000313" key="1">
    <source>
        <dbReference type="EMBL" id="TQE98245.1"/>
    </source>
</evidence>
<dbReference type="AlphaFoldDB" id="A0A540VNA1"/>
<dbReference type="SUPFAM" id="SSF53756">
    <property type="entry name" value="UDP-Glycosyltransferase/glycogen phosphorylase"/>
    <property type="match status" value="1"/>
</dbReference>
<dbReference type="GO" id="GO:0016740">
    <property type="term" value="F:transferase activity"/>
    <property type="evidence" value="ECO:0007669"/>
    <property type="project" value="UniProtKB-KW"/>
</dbReference>
<dbReference type="Proteomes" id="UP000315400">
    <property type="component" value="Unassembled WGS sequence"/>
</dbReference>
<feature type="non-terminal residue" evidence="1">
    <location>
        <position position="284"/>
    </location>
</feature>
<comment type="caution">
    <text evidence="1">The sequence shown here is derived from an EMBL/GenBank/DDBJ whole genome shotgun (WGS) entry which is preliminary data.</text>
</comment>
<dbReference type="EMBL" id="VIFK01000245">
    <property type="protein sequence ID" value="TQE98245.1"/>
    <property type="molecule type" value="Genomic_DNA"/>
</dbReference>